<protein>
    <submittedName>
        <fullName evidence="1">Uncharacterized protein</fullName>
    </submittedName>
</protein>
<dbReference type="EMBL" id="VTCY01000007">
    <property type="protein sequence ID" value="KAB0451902.1"/>
    <property type="molecule type" value="Genomic_DNA"/>
</dbReference>
<reference evidence="1" key="1">
    <citation type="submission" date="2019-08" db="EMBL/GenBank/DDBJ databases">
        <authorList>
            <person name="Amaro Estrada I."/>
            <person name="Quiroz Castaneda R.E."/>
            <person name="Martinez Ocampo F."/>
            <person name="Rodriguez Camarillo S.D."/>
        </authorList>
    </citation>
    <scope>NUCLEOTIDE SEQUENCE</scope>
    <source>
        <strain evidence="1">MEX-30-184-02</strain>
    </source>
</reference>
<sequence length="112" mass="12487">MRNWRWVAVTLTISYGAHERAGRPDSTTNLSMQLLILLWENKNVIHSRRERGLLMSLAVPCRSRVHCEDSWCCFGVVLNFAWPAAVCIVCPSAGGLECKISLSHVDGEGLFA</sequence>
<gene>
    <name evidence="1" type="ORF">FY207_02700</name>
</gene>
<proteinExistence type="predicted"/>
<accession>A0A643CLE4</accession>
<comment type="caution">
    <text evidence="1">The sequence shown here is derived from an EMBL/GenBank/DDBJ whole genome shotgun (WGS) entry which is preliminary data.</text>
</comment>
<dbReference type="AlphaFoldDB" id="A0A643CLE4"/>
<name>A0A643CLE4_ANAMA</name>
<evidence type="ECO:0000313" key="1">
    <source>
        <dbReference type="EMBL" id="KAB0451902.1"/>
    </source>
</evidence>
<organism evidence="1">
    <name type="scientific">Anaplasma marginale</name>
    <dbReference type="NCBI Taxonomy" id="770"/>
    <lineage>
        <taxon>Bacteria</taxon>
        <taxon>Pseudomonadati</taxon>
        <taxon>Pseudomonadota</taxon>
        <taxon>Alphaproteobacteria</taxon>
        <taxon>Rickettsiales</taxon>
        <taxon>Anaplasmataceae</taxon>
        <taxon>Anaplasma</taxon>
    </lineage>
</organism>